<dbReference type="EMBL" id="MN739424">
    <property type="protein sequence ID" value="QHT04237.1"/>
    <property type="molecule type" value="Genomic_DNA"/>
</dbReference>
<dbReference type="AlphaFoldDB" id="A0A6C0CJ84"/>
<accession>A0A6C0CJ84</accession>
<evidence type="ECO:0000313" key="1">
    <source>
        <dbReference type="EMBL" id="QHT04237.1"/>
    </source>
</evidence>
<organism evidence="1">
    <name type="scientific">viral metagenome</name>
    <dbReference type="NCBI Taxonomy" id="1070528"/>
    <lineage>
        <taxon>unclassified sequences</taxon>
        <taxon>metagenomes</taxon>
        <taxon>organismal metagenomes</taxon>
    </lineage>
</organism>
<sequence>MTSVNSTIPMAPYEFYIDISYNYTYNNTTTSIKCVCKDVLIDLLNQMKSIENLVNYNVYICGKINSSDSFPTWDCDLTLENSEFNENELIEIFKQIKEIGLNNNLNFDLKFMRDITDWNNCVDTPDDYFDVVQAGFFCDPSTNQFSVLEKSRNMRIRKNRNRFFTYYNALLVKKKGETVLDTDGINFINNSILPDSSLRNSGVYDDRYSFRKV</sequence>
<proteinExistence type="predicted"/>
<name>A0A6C0CJ84_9ZZZZ</name>
<reference evidence="1" key="1">
    <citation type="journal article" date="2020" name="Nature">
        <title>Giant virus diversity and host interactions through global metagenomics.</title>
        <authorList>
            <person name="Schulz F."/>
            <person name="Roux S."/>
            <person name="Paez-Espino D."/>
            <person name="Jungbluth S."/>
            <person name="Walsh D.A."/>
            <person name="Denef V.J."/>
            <person name="McMahon K.D."/>
            <person name="Konstantinidis K.T."/>
            <person name="Eloe-Fadrosh E.A."/>
            <person name="Kyrpides N.C."/>
            <person name="Woyke T."/>
        </authorList>
    </citation>
    <scope>NUCLEOTIDE SEQUENCE</scope>
    <source>
        <strain evidence="1">GVMAG-M-3300021185-45</strain>
    </source>
</reference>
<protein>
    <submittedName>
        <fullName evidence="1">Uncharacterized protein</fullName>
    </submittedName>
</protein>